<dbReference type="Proteomes" id="UP000467840">
    <property type="component" value="Chromosome 9"/>
</dbReference>
<dbReference type="Gene3D" id="3.40.50.300">
    <property type="entry name" value="P-loop containing nucleotide triphosphate hydrolases"/>
    <property type="match status" value="1"/>
</dbReference>
<dbReference type="AlphaFoldDB" id="A0A6A6M5U6"/>
<reference evidence="4 5" key="1">
    <citation type="journal article" date="2020" name="Mol. Plant">
        <title>The Chromosome-Based Rubber Tree Genome Provides New Insights into Spurge Genome Evolution and Rubber Biosynthesis.</title>
        <authorList>
            <person name="Liu J."/>
            <person name="Shi C."/>
            <person name="Shi C.C."/>
            <person name="Li W."/>
            <person name="Zhang Q.J."/>
            <person name="Zhang Y."/>
            <person name="Li K."/>
            <person name="Lu H.F."/>
            <person name="Shi C."/>
            <person name="Zhu S.T."/>
            <person name="Xiao Z.Y."/>
            <person name="Nan H."/>
            <person name="Yue Y."/>
            <person name="Zhu X.G."/>
            <person name="Wu Y."/>
            <person name="Hong X.N."/>
            <person name="Fan G.Y."/>
            <person name="Tong Y."/>
            <person name="Zhang D."/>
            <person name="Mao C.L."/>
            <person name="Liu Y.L."/>
            <person name="Hao S.J."/>
            <person name="Liu W.Q."/>
            <person name="Lv M.Q."/>
            <person name="Zhang H.B."/>
            <person name="Liu Y."/>
            <person name="Hu-Tang G.R."/>
            <person name="Wang J.P."/>
            <person name="Wang J.H."/>
            <person name="Sun Y.H."/>
            <person name="Ni S.B."/>
            <person name="Chen W.B."/>
            <person name="Zhang X.C."/>
            <person name="Jiao Y.N."/>
            <person name="Eichler E.E."/>
            <person name="Li G.H."/>
            <person name="Liu X."/>
            <person name="Gao L.Z."/>
        </authorList>
    </citation>
    <scope>NUCLEOTIDE SEQUENCE [LARGE SCALE GENOMIC DNA]</scope>
    <source>
        <strain evidence="5">cv. GT1</strain>
        <tissue evidence="4">Leaf</tissue>
    </source>
</reference>
<dbReference type="InterPro" id="IPR027417">
    <property type="entry name" value="P-loop_NTPase"/>
</dbReference>
<proteinExistence type="inferred from homology"/>
<dbReference type="PANTHER" id="PTHR48042">
    <property type="entry name" value="ABC TRANSPORTER G FAMILY MEMBER 11"/>
    <property type="match status" value="1"/>
</dbReference>
<organism evidence="4 5">
    <name type="scientific">Hevea brasiliensis</name>
    <name type="common">Para rubber tree</name>
    <name type="synonym">Siphonia brasiliensis</name>
    <dbReference type="NCBI Taxonomy" id="3981"/>
    <lineage>
        <taxon>Eukaryota</taxon>
        <taxon>Viridiplantae</taxon>
        <taxon>Streptophyta</taxon>
        <taxon>Embryophyta</taxon>
        <taxon>Tracheophyta</taxon>
        <taxon>Spermatophyta</taxon>
        <taxon>Magnoliopsida</taxon>
        <taxon>eudicotyledons</taxon>
        <taxon>Gunneridae</taxon>
        <taxon>Pentapetalae</taxon>
        <taxon>rosids</taxon>
        <taxon>fabids</taxon>
        <taxon>Malpighiales</taxon>
        <taxon>Euphorbiaceae</taxon>
        <taxon>Crotonoideae</taxon>
        <taxon>Micrandreae</taxon>
        <taxon>Hevea</taxon>
    </lineage>
</organism>
<feature type="domain" description="ABC transporter" evidence="3">
    <location>
        <begin position="28"/>
        <end position="130"/>
    </location>
</feature>
<dbReference type="InterPro" id="IPR052215">
    <property type="entry name" value="Plant_ABCG"/>
</dbReference>
<dbReference type="SUPFAM" id="SSF52540">
    <property type="entry name" value="P-loop containing nucleoside triphosphate hydrolases"/>
    <property type="match status" value="1"/>
</dbReference>
<evidence type="ECO:0000313" key="4">
    <source>
        <dbReference type="EMBL" id="KAF2307985.1"/>
    </source>
</evidence>
<dbReference type="PANTHER" id="PTHR48042:SF8">
    <property type="entry name" value="ABC-2 TYPE TRANSPORTER TRANSMEMBRANE DOMAIN-CONTAINING PROTEIN"/>
    <property type="match status" value="1"/>
</dbReference>
<name>A0A6A6M5U6_HEVBR</name>
<evidence type="ECO:0000259" key="3">
    <source>
        <dbReference type="Pfam" id="PF00005"/>
    </source>
</evidence>
<dbReference type="InterPro" id="IPR003439">
    <property type="entry name" value="ABC_transporter-like_ATP-bd"/>
</dbReference>
<dbReference type="Pfam" id="PF00005">
    <property type="entry name" value="ABC_tran"/>
    <property type="match status" value="1"/>
</dbReference>
<keyword evidence="2" id="KW-0813">Transport</keyword>
<evidence type="ECO:0000313" key="5">
    <source>
        <dbReference type="Proteomes" id="UP000467840"/>
    </source>
</evidence>
<gene>
    <name evidence="4" type="ORF">GH714_034085</name>
</gene>
<comment type="caution">
    <text evidence="4">The sequence shown here is derived from an EMBL/GenBank/DDBJ whole genome shotgun (WGS) entry which is preliminary data.</text>
</comment>
<comment type="similarity">
    <text evidence="1">Belongs to the ABC transporter superfamily. ABCG family. Eye pigment precursor importer (TC 3.A.1.204) subfamily.</text>
</comment>
<sequence length="143" mass="16023">MSFPARTDLCWRLSPNVIMTGNVLLNGKQRSIGCRKISYVTQQDFLLGTLSVRETLTYSAKLRLPTTFTKNEINAVVQNTMMKMGLQDCADKKIGNWHLRGISGGEKRRLSISLEILTQPHVMFLDEPTSGLDSASAFFVLKL</sequence>
<keyword evidence="5" id="KW-1185">Reference proteome</keyword>
<protein>
    <recommendedName>
        <fullName evidence="3">ABC transporter domain-containing protein</fullName>
    </recommendedName>
</protein>
<accession>A0A6A6M5U6</accession>
<dbReference type="EMBL" id="JAAGAX010000008">
    <property type="protein sequence ID" value="KAF2307985.1"/>
    <property type="molecule type" value="Genomic_DNA"/>
</dbReference>
<dbReference type="GO" id="GO:0005524">
    <property type="term" value="F:ATP binding"/>
    <property type="evidence" value="ECO:0007669"/>
    <property type="project" value="InterPro"/>
</dbReference>
<evidence type="ECO:0000256" key="2">
    <source>
        <dbReference type="ARBA" id="ARBA00022448"/>
    </source>
</evidence>
<evidence type="ECO:0000256" key="1">
    <source>
        <dbReference type="ARBA" id="ARBA00005814"/>
    </source>
</evidence>
<dbReference type="GO" id="GO:0016887">
    <property type="term" value="F:ATP hydrolysis activity"/>
    <property type="evidence" value="ECO:0007669"/>
    <property type="project" value="InterPro"/>
</dbReference>